<dbReference type="EMBL" id="JARKIE010000217">
    <property type="protein sequence ID" value="KAJ7664993.1"/>
    <property type="molecule type" value="Genomic_DNA"/>
</dbReference>
<reference evidence="1" key="1">
    <citation type="submission" date="2023-03" db="EMBL/GenBank/DDBJ databases">
        <title>Massive genome expansion in bonnet fungi (Mycena s.s.) driven by repeated elements and novel gene families across ecological guilds.</title>
        <authorList>
            <consortium name="Lawrence Berkeley National Laboratory"/>
            <person name="Harder C.B."/>
            <person name="Miyauchi S."/>
            <person name="Viragh M."/>
            <person name="Kuo A."/>
            <person name="Thoen E."/>
            <person name="Andreopoulos B."/>
            <person name="Lu D."/>
            <person name="Skrede I."/>
            <person name="Drula E."/>
            <person name="Henrissat B."/>
            <person name="Morin E."/>
            <person name="Kohler A."/>
            <person name="Barry K."/>
            <person name="LaButti K."/>
            <person name="Morin E."/>
            <person name="Salamov A."/>
            <person name="Lipzen A."/>
            <person name="Mereny Z."/>
            <person name="Hegedus B."/>
            <person name="Baldrian P."/>
            <person name="Stursova M."/>
            <person name="Weitz H."/>
            <person name="Taylor A."/>
            <person name="Grigoriev I.V."/>
            <person name="Nagy L.G."/>
            <person name="Martin F."/>
            <person name="Kauserud H."/>
        </authorList>
    </citation>
    <scope>NUCLEOTIDE SEQUENCE</scope>
    <source>
        <strain evidence="1">CBHHK067</strain>
    </source>
</reference>
<comment type="caution">
    <text evidence="1">The sequence shown here is derived from an EMBL/GenBank/DDBJ whole genome shotgun (WGS) entry which is preliminary data.</text>
</comment>
<proteinExistence type="predicted"/>
<accession>A0AAD7CUX6</accession>
<evidence type="ECO:0000313" key="2">
    <source>
        <dbReference type="Proteomes" id="UP001221757"/>
    </source>
</evidence>
<dbReference type="AlphaFoldDB" id="A0AAD7CUX6"/>
<gene>
    <name evidence="1" type="ORF">B0H17DRAFT_1143470</name>
</gene>
<name>A0AAD7CUX6_MYCRO</name>
<dbReference type="Proteomes" id="UP001221757">
    <property type="component" value="Unassembled WGS sequence"/>
</dbReference>
<evidence type="ECO:0000313" key="1">
    <source>
        <dbReference type="EMBL" id="KAJ7664993.1"/>
    </source>
</evidence>
<sequence length="160" mass="17691">MGAYEPDIVHRKPILLLSSSPSEEDALREIMSAIPTAAITHLDVRECAAVTQYTWSTAFRALPALETVSFQATDSHAALLDALADLDPAVRSLRIFVTILEADTPRLTYPSNFDGAMNSSSCRCHQRRLARFASLMPSTTELGGWIVTRNTQLFEHSDLR</sequence>
<protein>
    <submittedName>
        <fullName evidence="1">Uncharacterized protein</fullName>
    </submittedName>
</protein>
<organism evidence="1 2">
    <name type="scientific">Mycena rosella</name>
    <name type="common">Pink bonnet</name>
    <name type="synonym">Agaricus rosellus</name>
    <dbReference type="NCBI Taxonomy" id="1033263"/>
    <lineage>
        <taxon>Eukaryota</taxon>
        <taxon>Fungi</taxon>
        <taxon>Dikarya</taxon>
        <taxon>Basidiomycota</taxon>
        <taxon>Agaricomycotina</taxon>
        <taxon>Agaricomycetes</taxon>
        <taxon>Agaricomycetidae</taxon>
        <taxon>Agaricales</taxon>
        <taxon>Marasmiineae</taxon>
        <taxon>Mycenaceae</taxon>
        <taxon>Mycena</taxon>
    </lineage>
</organism>
<keyword evidence="2" id="KW-1185">Reference proteome</keyword>